<proteinExistence type="predicted"/>
<keyword evidence="2" id="KW-1185">Reference proteome</keyword>
<evidence type="ECO:0000313" key="2">
    <source>
        <dbReference type="Proteomes" id="UP000037035"/>
    </source>
</evidence>
<comment type="caution">
    <text evidence="1">The sequence shown here is derived from an EMBL/GenBank/DDBJ whole genome shotgun (WGS) entry which is preliminary data.</text>
</comment>
<sequence>MYKGVEAGDNPPVGKRLAIPRGGYRIITIDCLLLLIANPSSTLQCSCCSGSLSTPGTLGKDIGLPFSLGLVIFKGKLNVSLPGVVAPASQLVYSLEQDTTLISDLVQQERQGMEVIHFNCGGPFSMDFLTKFSVLFKIDQIFLLPFGLSSNVQLERNSDLDWLQKTINNQCVASGEVLPKRELVMEGTNGKFNDYGGSILGWMTLFGLDVTDMMKHVYKGPRKSMVLPHSLLLQYGWESGSRNLTKGRLDCIGPVSFMLIYLLISLYHLHTIGAVLSVRIPASCLLTSFHLLIPSSHYKILCLFLSNVTAQSFIHMLVYLLTYAYVFFNNSIKSEPYYSQLTFSSLVQSSIVSPPFSHCTFSGFLTNISFSQAQTNRRCPITFMVMSGGETTLYGYLSTLRQTQTPKTVKFKILCSYFHYVVWIMDFRFLQSEYGLGDVEFNRRVLVYLATRVVVVSWSCDQSVVTGLGYMWVV</sequence>
<gene>
    <name evidence="1" type="ORF">VP01_3164g2</name>
</gene>
<accession>A0A0L6UYS0</accession>
<dbReference type="VEuPathDB" id="FungiDB:VP01_3164g2"/>
<organism evidence="1 2">
    <name type="scientific">Puccinia sorghi</name>
    <dbReference type="NCBI Taxonomy" id="27349"/>
    <lineage>
        <taxon>Eukaryota</taxon>
        <taxon>Fungi</taxon>
        <taxon>Dikarya</taxon>
        <taxon>Basidiomycota</taxon>
        <taxon>Pucciniomycotina</taxon>
        <taxon>Pucciniomycetes</taxon>
        <taxon>Pucciniales</taxon>
        <taxon>Pucciniaceae</taxon>
        <taxon>Puccinia</taxon>
    </lineage>
</organism>
<name>A0A0L6UYS0_9BASI</name>
<reference evidence="1 2" key="1">
    <citation type="submission" date="2015-08" db="EMBL/GenBank/DDBJ databases">
        <title>Next Generation Sequencing and Analysis of the Genome of Puccinia sorghi L Schw, the Causal Agent of Maize Common Rust.</title>
        <authorList>
            <person name="Rochi L."/>
            <person name="Burguener G."/>
            <person name="Darino M."/>
            <person name="Turjanski A."/>
            <person name="Kreff E."/>
            <person name="Dieguez M.J."/>
            <person name="Sacco F."/>
        </authorList>
    </citation>
    <scope>NUCLEOTIDE SEQUENCE [LARGE SCALE GENOMIC DNA]</scope>
    <source>
        <strain evidence="1 2">RO10H11247</strain>
    </source>
</reference>
<protein>
    <submittedName>
        <fullName evidence="1">Uncharacterized protein</fullName>
    </submittedName>
</protein>
<dbReference type="EMBL" id="LAVV01008129">
    <property type="protein sequence ID" value="KNZ53688.1"/>
    <property type="molecule type" value="Genomic_DNA"/>
</dbReference>
<dbReference type="Proteomes" id="UP000037035">
    <property type="component" value="Unassembled WGS sequence"/>
</dbReference>
<evidence type="ECO:0000313" key="1">
    <source>
        <dbReference type="EMBL" id="KNZ53688.1"/>
    </source>
</evidence>
<dbReference type="AlphaFoldDB" id="A0A0L6UYS0"/>